<accession>M5PWW2</accession>
<dbReference type="Proteomes" id="UP000011922">
    <property type="component" value="Unassembled WGS sequence"/>
</dbReference>
<reference evidence="1 2" key="1">
    <citation type="journal article" date="2013" name="Genome Announc.">
        <title>Draft Genome Sequence for Desulfovibrio africanus Strain PCS.</title>
        <authorList>
            <person name="Brown S.D."/>
            <person name="Utturkar S.M."/>
            <person name="Arkin A.P."/>
            <person name="Deutschbauer A.M."/>
            <person name="Elias D.A."/>
            <person name="Hazen T.C."/>
            <person name="Chakraborty R."/>
        </authorList>
    </citation>
    <scope>NUCLEOTIDE SEQUENCE [LARGE SCALE GENOMIC DNA]</scope>
    <source>
        <strain evidence="1 2">PCS</strain>
    </source>
</reference>
<dbReference type="OrthoDB" id="5445923at2"/>
<name>M5PWW2_DESAF</name>
<proteinExistence type="predicted"/>
<comment type="caution">
    <text evidence="1">The sequence shown here is derived from an EMBL/GenBank/DDBJ whole genome shotgun (WGS) entry which is preliminary data.</text>
</comment>
<sequence length="287" mass="32444">MDTHYLAWNGLSFTRPAGWELAALGRQRLQLSKNGKPMLDVRWNRIRGRFSFDAHLRKLEKAHDKKHGGFSVTDDRKRWDLGPDMTARSFVWGDSGKGGRGALLRHSASSTAILVQSSGPAEQAGAVLSSLRCHWADPLVPWAVYDLRAQTPGCFHLEEYALQPGRYRLALRSSRQRLVLHRLAPADILLTGRSLVMWSREHFQAAIRRCHLMVEETDDVDAVTWRRPLPPGRLASATALLFNRPVHAYIRIWRPAGHNRLLCVETQGTTPLDEDMIQQVVSSYATV</sequence>
<gene>
    <name evidence="1" type="ORF">PCS_00441</name>
</gene>
<evidence type="ECO:0000313" key="1">
    <source>
        <dbReference type="EMBL" id="EMG38807.1"/>
    </source>
</evidence>
<dbReference type="RefSeq" id="WP_005983601.1">
    <property type="nucleotide sequence ID" value="NZ_AOSV01000003.1"/>
</dbReference>
<dbReference type="AlphaFoldDB" id="M5PWW2"/>
<protein>
    <submittedName>
        <fullName evidence="1">Uncharacterized protein</fullName>
    </submittedName>
</protein>
<dbReference type="PATRIC" id="fig|1262666.3.peg.444"/>
<evidence type="ECO:0000313" key="2">
    <source>
        <dbReference type="Proteomes" id="UP000011922"/>
    </source>
</evidence>
<organism evidence="1 2">
    <name type="scientific">Desulfocurvibacter africanus PCS</name>
    <dbReference type="NCBI Taxonomy" id="1262666"/>
    <lineage>
        <taxon>Bacteria</taxon>
        <taxon>Pseudomonadati</taxon>
        <taxon>Thermodesulfobacteriota</taxon>
        <taxon>Desulfovibrionia</taxon>
        <taxon>Desulfovibrionales</taxon>
        <taxon>Desulfovibrionaceae</taxon>
        <taxon>Desulfocurvibacter</taxon>
    </lineage>
</organism>
<dbReference type="EMBL" id="AOSV01000003">
    <property type="protein sequence ID" value="EMG38807.1"/>
    <property type="molecule type" value="Genomic_DNA"/>
</dbReference>